<dbReference type="EMBL" id="JAUESC010000004">
    <property type="protein sequence ID" value="KAK0597150.1"/>
    <property type="molecule type" value="Genomic_DNA"/>
</dbReference>
<organism evidence="2 3">
    <name type="scientific">Acer saccharum</name>
    <name type="common">Sugar maple</name>
    <dbReference type="NCBI Taxonomy" id="4024"/>
    <lineage>
        <taxon>Eukaryota</taxon>
        <taxon>Viridiplantae</taxon>
        <taxon>Streptophyta</taxon>
        <taxon>Embryophyta</taxon>
        <taxon>Tracheophyta</taxon>
        <taxon>Spermatophyta</taxon>
        <taxon>Magnoliopsida</taxon>
        <taxon>eudicotyledons</taxon>
        <taxon>Gunneridae</taxon>
        <taxon>Pentapetalae</taxon>
        <taxon>rosids</taxon>
        <taxon>malvids</taxon>
        <taxon>Sapindales</taxon>
        <taxon>Sapindaceae</taxon>
        <taxon>Hippocastanoideae</taxon>
        <taxon>Acereae</taxon>
        <taxon>Acer</taxon>
    </lineage>
</organism>
<evidence type="ECO:0000259" key="1">
    <source>
        <dbReference type="PROSITE" id="PS50948"/>
    </source>
</evidence>
<keyword evidence="3" id="KW-1185">Reference proteome</keyword>
<dbReference type="Pfam" id="PF08276">
    <property type="entry name" value="PAN_2"/>
    <property type="match status" value="1"/>
</dbReference>
<sequence length="200" mass="23399">MLIIKWRGEVQWTIGEFNWSVDSYYKLRYTSNELEKYFSYFVEDDVTSFPSLQIDLHGVLKDDRGFLLSCSESGYCGSCMNRAKCNRGSSNFEIKSGLMSSVDGTKFRKSDNMTLYDCRIKCYRNCSCVAFAFTNRENYTRCEIWSRGAKFIKSHTDDARNIRWEVNLKLNPKINQLHNWLAHWNEQFLNTGTKENVSAC</sequence>
<comment type="caution">
    <text evidence="2">The sequence shown here is derived from an EMBL/GenBank/DDBJ whole genome shotgun (WGS) entry which is preliminary data.</text>
</comment>
<dbReference type="InterPro" id="IPR003609">
    <property type="entry name" value="Pan_app"/>
</dbReference>
<reference evidence="2" key="2">
    <citation type="submission" date="2023-06" db="EMBL/GenBank/DDBJ databases">
        <authorList>
            <person name="Swenson N.G."/>
            <person name="Wegrzyn J.L."/>
            <person name="Mcevoy S.L."/>
        </authorList>
    </citation>
    <scope>NUCLEOTIDE SEQUENCE</scope>
    <source>
        <strain evidence="2">NS2018</strain>
        <tissue evidence="2">Leaf</tissue>
    </source>
</reference>
<evidence type="ECO:0000313" key="2">
    <source>
        <dbReference type="EMBL" id="KAK0597150.1"/>
    </source>
</evidence>
<evidence type="ECO:0000313" key="3">
    <source>
        <dbReference type="Proteomes" id="UP001168877"/>
    </source>
</evidence>
<reference evidence="2" key="1">
    <citation type="journal article" date="2022" name="Plant J.">
        <title>Strategies of tolerance reflected in two North American maple genomes.</title>
        <authorList>
            <person name="McEvoy S.L."/>
            <person name="Sezen U.U."/>
            <person name="Trouern-Trend A."/>
            <person name="McMahon S.M."/>
            <person name="Schaberg P.G."/>
            <person name="Yang J."/>
            <person name="Wegrzyn J.L."/>
            <person name="Swenson N.G."/>
        </authorList>
    </citation>
    <scope>NUCLEOTIDE SEQUENCE</scope>
    <source>
        <strain evidence="2">NS2018</strain>
    </source>
</reference>
<name>A0AA39SWP1_ACESA</name>
<protein>
    <recommendedName>
        <fullName evidence="1">Apple domain-containing protein</fullName>
    </recommendedName>
</protein>
<dbReference type="Proteomes" id="UP001168877">
    <property type="component" value="Unassembled WGS sequence"/>
</dbReference>
<proteinExistence type="predicted"/>
<dbReference type="AlphaFoldDB" id="A0AA39SWP1"/>
<accession>A0AA39SWP1</accession>
<gene>
    <name evidence="2" type="ORF">LWI29_022259</name>
</gene>
<dbReference type="PROSITE" id="PS50948">
    <property type="entry name" value="PAN"/>
    <property type="match status" value="1"/>
</dbReference>
<feature type="domain" description="Apple" evidence="1">
    <location>
        <begin position="85"/>
        <end position="168"/>
    </location>
</feature>